<dbReference type="AlphaFoldDB" id="A0A0A8YHQ4"/>
<evidence type="ECO:0000313" key="1">
    <source>
        <dbReference type="EMBL" id="JAD22172.1"/>
    </source>
</evidence>
<organism evidence="1">
    <name type="scientific">Arundo donax</name>
    <name type="common">Giant reed</name>
    <name type="synonym">Donax arundinaceus</name>
    <dbReference type="NCBI Taxonomy" id="35708"/>
    <lineage>
        <taxon>Eukaryota</taxon>
        <taxon>Viridiplantae</taxon>
        <taxon>Streptophyta</taxon>
        <taxon>Embryophyta</taxon>
        <taxon>Tracheophyta</taxon>
        <taxon>Spermatophyta</taxon>
        <taxon>Magnoliopsida</taxon>
        <taxon>Liliopsida</taxon>
        <taxon>Poales</taxon>
        <taxon>Poaceae</taxon>
        <taxon>PACMAD clade</taxon>
        <taxon>Arundinoideae</taxon>
        <taxon>Arundineae</taxon>
        <taxon>Arundo</taxon>
    </lineage>
</organism>
<reference evidence="1" key="1">
    <citation type="submission" date="2014-09" db="EMBL/GenBank/DDBJ databases">
        <authorList>
            <person name="Magalhaes I.L.F."/>
            <person name="Oliveira U."/>
            <person name="Santos F.R."/>
            <person name="Vidigal T.H.D.A."/>
            <person name="Brescovit A.D."/>
            <person name="Santos A.J."/>
        </authorList>
    </citation>
    <scope>NUCLEOTIDE SEQUENCE</scope>
    <source>
        <tissue evidence="1">Shoot tissue taken approximately 20 cm above the soil surface</tissue>
    </source>
</reference>
<reference evidence="1" key="2">
    <citation type="journal article" date="2015" name="Data Brief">
        <title>Shoot transcriptome of the giant reed, Arundo donax.</title>
        <authorList>
            <person name="Barrero R.A."/>
            <person name="Guerrero F.D."/>
            <person name="Moolhuijzen P."/>
            <person name="Goolsby J.A."/>
            <person name="Tidwell J."/>
            <person name="Bellgard S.E."/>
            <person name="Bellgard M.I."/>
        </authorList>
    </citation>
    <scope>NUCLEOTIDE SEQUENCE</scope>
    <source>
        <tissue evidence="1">Shoot tissue taken approximately 20 cm above the soil surface</tissue>
    </source>
</reference>
<name>A0A0A8YHQ4_ARUDO</name>
<accession>A0A0A8YHQ4</accession>
<proteinExistence type="predicted"/>
<dbReference type="EMBL" id="GBRH01275723">
    <property type="protein sequence ID" value="JAD22172.1"/>
    <property type="molecule type" value="Transcribed_RNA"/>
</dbReference>
<sequence length="20" mass="2289">MTHFASLTAQMCILRVRRPG</sequence>
<protein>
    <submittedName>
        <fullName evidence="1">Uncharacterized protein</fullName>
    </submittedName>
</protein>